<dbReference type="SUPFAM" id="SSF56349">
    <property type="entry name" value="DNA breaking-rejoining enzymes"/>
    <property type="match status" value="1"/>
</dbReference>
<dbReference type="HAMAP" id="MF_01808">
    <property type="entry name" value="Recomb_XerC_XerD"/>
    <property type="match status" value="1"/>
</dbReference>
<comment type="subcellular location">
    <subcellularLocation>
        <location evidence="1 10">Cytoplasm</location>
    </subcellularLocation>
</comment>
<sequence length="296" mass="33860">MQSDLEDFFIYLASEKGLALNTLEAYRRDLSTFLSFLHGRAVEGWSKVDLQLVVDYLAQKKADEYASSSICRALIAIKVLFRFLKREGVIASNVTHLLETPKLWQLIPDVLTQEEIKRVLTQPDVLTVKGARDRAILEVLYASGLRVSELCQLKLQDVDDTFVRVQGKGGKERVVPIGQKAILAIDRYLHFRSVSEHSRHESLFVTQRQKPLDRIAVWKLVKFYAKQAGVTKPISPHTFRHSFATHLLDNGADLRVIQDMLGHANINSTDRYTHVSQTRLQEAFHIFHPRQSPQFN</sequence>
<evidence type="ECO:0000256" key="9">
    <source>
        <dbReference type="ARBA" id="ARBA00023306"/>
    </source>
</evidence>
<evidence type="ECO:0000256" key="8">
    <source>
        <dbReference type="ARBA" id="ARBA00023172"/>
    </source>
</evidence>
<dbReference type="PROSITE" id="PS51898">
    <property type="entry name" value="TYR_RECOMBINASE"/>
    <property type="match status" value="1"/>
</dbReference>
<dbReference type="NCBIfam" id="NF001399">
    <property type="entry name" value="PRK00283.1"/>
    <property type="match status" value="1"/>
</dbReference>
<dbReference type="InterPro" id="IPR002104">
    <property type="entry name" value="Integrase_catalytic"/>
</dbReference>
<dbReference type="NCBIfam" id="TIGR02225">
    <property type="entry name" value="recomb_XerD"/>
    <property type="match status" value="1"/>
</dbReference>
<comment type="subunit">
    <text evidence="10">Forms a cyclic heterotetrameric complex composed of two molecules of XerC and two molecules of XerD.</text>
</comment>
<feature type="domain" description="Core-binding (CB)" evidence="12">
    <location>
        <begin position="1"/>
        <end position="85"/>
    </location>
</feature>
<feature type="active site" evidence="10">
    <location>
        <position position="146"/>
    </location>
</feature>
<keyword evidence="3 10" id="KW-0963">Cytoplasm</keyword>
<feature type="active site" evidence="10">
    <location>
        <position position="240"/>
    </location>
</feature>
<dbReference type="GO" id="GO:0009037">
    <property type="term" value="F:tyrosine-based site-specific recombinase activity"/>
    <property type="evidence" value="ECO:0007669"/>
    <property type="project" value="UniProtKB-UniRule"/>
</dbReference>
<dbReference type="NCBIfam" id="NF040815">
    <property type="entry name" value="recomb_XerA_Arch"/>
    <property type="match status" value="1"/>
</dbReference>
<keyword evidence="5 10" id="KW-0159">Chromosome partition</keyword>
<dbReference type="GO" id="GO:0005737">
    <property type="term" value="C:cytoplasm"/>
    <property type="evidence" value="ECO:0007669"/>
    <property type="project" value="UniProtKB-SubCell"/>
</dbReference>
<dbReference type="PROSITE" id="PS51900">
    <property type="entry name" value="CB"/>
    <property type="match status" value="1"/>
</dbReference>
<accession>A0A0U5ESK3</accession>
<dbReference type="FunCoup" id="A0A0U5ESK3">
    <property type="interactions" value="139"/>
</dbReference>
<evidence type="ECO:0000256" key="4">
    <source>
        <dbReference type="ARBA" id="ARBA00022618"/>
    </source>
</evidence>
<evidence type="ECO:0000256" key="10">
    <source>
        <dbReference type="HAMAP-Rule" id="MF_01808"/>
    </source>
</evidence>
<dbReference type="PATRIC" id="fig|389348.3.peg.1712"/>
<keyword evidence="6 10" id="KW-0229">DNA integration</keyword>
<dbReference type="Gene3D" id="1.10.443.10">
    <property type="entry name" value="Intergrase catalytic core"/>
    <property type="match status" value="1"/>
</dbReference>
<keyword evidence="9 10" id="KW-0131">Cell cycle</keyword>
<dbReference type="InterPro" id="IPR004107">
    <property type="entry name" value="Integrase_SAM-like_N"/>
</dbReference>
<dbReference type="InterPro" id="IPR011932">
    <property type="entry name" value="Recomb_XerD"/>
</dbReference>
<dbReference type="InterPro" id="IPR011010">
    <property type="entry name" value="DNA_brk_join_enz"/>
</dbReference>
<evidence type="ECO:0000256" key="2">
    <source>
        <dbReference type="ARBA" id="ARBA00010450"/>
    </source>
</evidence>
<keyword evidence="4 10" id="KW-0132">Cell division</keyword>
<name>A0A0U5ESK3_9BACT</name>
<gene>
    <name evidence="13" type="primary">xerD</name>
    <name evidence="10" type="synonym">xerC</name>
    <name evidence="13" type="ORF">PNK_1527</name>
</gene>
<keyword evidence="8 10" id="KW-0233">DNA recombination</keyword>
<dbReference type="CDD" id="cd00798">
    <property type="entry name" value="INT_XerDC_C"/>
    <property type="match status" value="1"/>
</dbReference>
<comment type="function">
    <text evidence="10">Site-specific tyrosine recombinase, which acts by catalyzing the cutting and rejoining of the recombining DNA molecules. The XerC-XerD complex is essential to convert dimers of the bacterial chromosome into monomers to permit their segregation at cell division. It also contributes to the segregational stability of plasmids.</text>
</comment>
<evidence type="ECO:0000259" key="11">
    <source>
        <dbReference type="PROSITE" id="PS51898"/>
    </source>
</evidence>
<feature type="active site" evidence="10">
    <location>
        <position position="168"/>
    </location>
</feature>
<comment type="similarity">
    <text evidence="10">Belongs to the 'phage' integrase family. XerC subfamily.</text>
</comment>
<feature type="domain" description="Tyr recombinase" evidence="11">
    <location>
        <begin position="106"/>
        <end position="285"/>
    </location>
</feature>
<evidence type="ECO:0000313" key="14">
    <source>
        <dbReference type="Proteomes" id="UP000069902"/>
    </source>
</evidence>
<dbReference type="GO" id="GO:0006313">
    <property type="term" value="P:DNA transposition"/>
    <property type="evidence" value="ECO:0007669"/>
    <property type="project" value="UniProtKB-UniRule"/>
</dbReference>
<dbReference type="PANTHER" id="PTHR30349:SF81">
    <property type="entry name" value="TYROSINE RECOMBINASE XERC"/>
    <property type="match status" value="1"/>
</dbReference>
<dbReference type="InParanoid" id="A0A0U5ESK3"/>
<dbReference type="InterPro" id="IPR010998">
    <property type="entry name" value="Integrase_recombinase_N"/>
</dbReference>
<dbReference type="EMBL" id="LN879502">
    <property type="protein sequence ID" value="CUI17137.1"/>
    <property type="molecule type" value="Genomic_DNA"/>
</dbReference>
<dbReference type="InterPro" id="IPR013762">
    <property type="entry name" value="Integrase-like_cat_sf"/>
</dbReference>
<evidence type="ECO:0000256" key="5">
    <source>
        <dbReference type="ARBA" id="ARBA00022829"/>
    </source>
</evidence>
<feature type="active site" evidence="10">
    <location>
        <position position="263"/>
    </location>
</feature>
<dbReference type="Pfam" id="PF00589">
    <property type="entry name" value="Phage_integrase"/>
    <property type="match status" value="1"/>
</dbReference>
<dbReference type="PANTHER" id="PTHR30349">
    <property type="entry name" value="PHAGE INTEGRASE-RELATED"/>
    <property type="match status" value="1"/>
</dbReference>
<dbReference type="AlphaFoldDB" id="A0A0U5ESK3"/>
<evidence type="ECO:0000259" key="12">
    <source>
        <dbReference type="PROSITE" id="PS51900"/>
    </source>
</evidence>
<evidence type="ECO:0000256" key="6">
    <source>
        <dbReference type="ARBA" id="ARBA00022908"/>
    </source>
</evidence>
<dbReference type="Gene3D" id="1.10.150.130">
    <property type="match status" value="1"/>
</dbReference>
<dbReference type="GO" id="GO:0051301">
    <property type="term" value="P:cell division"/>
    <property type="evidence" value="ECO:0007669"/>
    <property type="project" value="UniProtKB-KW"/>
</dbReference>
<reference evidence="14" key="1">
    <citation type="submission" date="2015-09" db="EMBL/GenBank/DDBJ databases">
        <authorList>
            <person name="Bertelli C."/>
        </authorList>
    </citation>
    <scope>NUCLEOTIDE SEQUENCE [LARGE SCALE GENOMIC DNA]</scope>
    <source>
        <strain evidence="14">KNic</strain>
    </source>
</reference>
<organism evidence="13 14">
    <name type="scientific">Candidatus Protochlamydia naegleriophila</name>
    <dbReference type="NCBI Taxonomy" id="389348"/>
    <lineage>
        <taxon>Bacteria</taxon>
        <taxon>Pseudomonadati</taxon>
        <taxon>Chlamydiota</taxon>
        <taxon>Chlamydiia</taxon>
        <taxon>Parachlamydiales</taxon>
        <taxon>Parachlamydiaceae</taxon>
        <taxon>Candidatus Protochlamydia</taxon>
    </lineage>
</organism>
<dbReference type="InterPro" id="IPR023009">
    <property type="entry name" value="Tyrosine_recombinase_XerC/XerD"/>
</dbReference>
<dbReference type="STRING" id="389348.PNK_1527"/>
<keyword evidence="14" id="KW-1185">Reference proteome</keyword>
<evidence type="ECO:0000256" key="7">
    <source>
        <dbReference type="ARBA" id="ARBA00023125"/>
    </source>
</evidence>
<dbReference type="KEGG" id="pnl:PNK_1527"/>
<dbReference type="GO" id="GO:0007059">
    <property type="term" value="P:chromosome segregation"/>
    <property type="evidence" value="ECO:0007669"/>
    <property type="project" value="UniProtKB-UniRule"/>
</dbReference>
<evidence type="ECO:0000256" key="3">
    <source>
        <dbReference type="ARBA" id="ARBA00022490"/>
    </source>
</evidence>
<feature type="active site" description="O-(3'-phospho-DNA)-tyrosine intermediate" evidence="10">
    <location>
        <position position="272"/>
    </location>
</feature>
<dbReference type="Proteomes" id="UP000069902">
    <property type="component" value="Chromosome cPNK"/>
</dbReference>
<dbReference type="InterPro" id="IPR044068">
    <property type="entry name" value="CB"/>
</dbReference>
<protein>
    <recommendedName>
        <fullName evidence="10">Tyrosine recombinase XerC</fullName>
    </recommendedName>
</protein>
<dbReference type="GO" id="GO:0003677">
    <property type="term" value="F:DNA binding"/>
    <property type="evidence" value="ECO:0007669"/>
    <property type="project" value="UniProtKB-UniRule"/>
</dbReference>
<dbReference type="RefSeq" id="WP_059061288.1">
    <property type="nucleotide sequence ID" value="NZ_LN879502.1"/>
</dbReference>
<keyword evidence="7 10" id="KW-0238">DNA-binding</keyword>
<dbReference type="InterPro" id="IPR050090">
    <property type="entry name" value="Tyrosine_recombinase_XerCD"/>
</dbReference>
<evidence type="ECO:0000256" key="1">
    <source>
        <dbReference type="ARBA" id="ARBA00004496"/>
    </source>
</evidence>
<proteinExistence type="inferred from homology"/>
<feature type="active site" evidence="10">
    <location>
        <position position="237"/>
    </location>
</feature>
<comment type="similarity">
    <text evidence="2">Belongs to the 'phage' integrase family. XerD subfamily.</text>
</comment>
<evidence type="ECO:0000313" key="13">
    <source>
        <dbReference type="EMBL" id="CUI17137.1"/>
    </source>
</evidence>
<dbReference type="Pfam" id="PF02899">
    <property type="entry name" value="Phage_int_SAM_1"/>
    <property type="match status" value="1"/>
</dbReference>